<dbReference type="Gene3D" id="3.40.50.300">
    <property type="entry name" value="P-loop containing nucleotide triphosphate hydrolases"/>
    <property type="match status" value="1"/>
</dbReference>
<organism evidence="2 3">
    <name type="scientific">Holothuria leucospilota</name>
    <name type="common">Black long sea cucumber</name>
    <name type="synonym">Mertensiothuria leucospilota</name>
    <dbReference type="NCBI Taxonomy" id="206669"/>
    <lineage>
        <taxon>Eukaryota</taxon>
        <taxon>Metazoa</taxon>
        <taxon>Echinodermata</taxon>
        <taxon>Eleutherozoa</taxon>
        <taxon>Echinozoa</taxon>
        <taxon>Holothuroidea</taxon>
        <taxon>Aspidochirotacea</taxon>
        <taxon>Aspidochirotida</taxon>
        <taxon>Holothuriidae</taxon>
        <taxon>Holothuria</taxon>
    </lineage>
</organism>
<comment type="caution">
    <text evidence="2">The sequence shown here is derived from an EMBL/GenBank/DDBJ whole genome shotgun (WGS) entry which is preliminary data.</text>
</comment>
<proteinExistence type="predicted"/>
<sequence>MYARVVNSVQPVPLKQSWKAVEEIFVNNELEYFDDSEKRWKKVDSHLDVITNPAKRIVVEGGPGAGKSTLCLQWVSEWCKSEESQLSQIDILLFLRMRNISKKESIYNTIKLLLLPKESTLTEQEVKDILTSGRHSMCFIIDGLNEAVEKLTACDIKSIIQGEMFPVSKVIITTRYANSSKILTPQMLSVRLLGFNQKAQEEYIKMVIDSNTDLIKNVRKMCNENVASSELLQNPLVFAMLSHIISENKDILNDQHPSTSYVDYIVKGFHYHSQYKKDPHKSLEDIKEDKKMLEMVGKLAFDGLCDSQRSWKKADTSKSIGHSCYEKYLEIGILVEETVTADIDSATKLMSDTVLKTQRIKFLDNVIQDFYAACYLQRIISNNKDGFAEKYMKRLISSQVGNVFVYVCGLLPTKSKSVIRFLTDRKKYNATAMLCFTECILADPSLTAVDKIENFRDVIQKWLRTDVSILPNDNILTQRGTANLLEVAHALGVSTDLIPYILQHSTT</sequence>
<protein>
    <submittedName>
        <fullName evidence="2">NLR family CARD domain-containing protein 4</fullName>
    </submittedName>
</protein>
<dbReference type="PANTHER" id="PTHR46312">
    <property type="entry name" value="NACHT DOMAIN-CONTAINING PROTEIN"/>
    <property type="match status" value="1"/>
</dbReference>
<name>A0A9Q1H0I6_HOLLE</name>
<dbReference type="InterPro" id="IPR027417">
    <property type="entry name" value="P-loop_NTPase"/>
</dbReference>
<dbReference type="SUPFAM" id="SSF52540">
    <property type="entry name" value="P-loop containing nucleoside triphosphate hydrolases"/>
    <property type="match status" value="1"/>
</dbReference>
<dbReference type="PANTHER" id="PTHR46312:SF2">
    <property type="entry name" value="NUCLEOTIDE-BINDING OLIGOMERIZATION DOMAIN-CONTAINING PROTEIN 2-LIKE"/>
    <property type="match status" value="1"/>
</dbReference>
<evidence type="ECO:0000313" key="2">
    <source>
        <dbReference type="EMBL" id="KAJ8030567.1"/>
    </source>
</evidence>
<evidence type="ECO:0000259" key="1">
    <source>
        <dbReference type="PROSITE" id="PS50837"/>
    </source>
</evidence>
<dbReference type="OrthoDB" id="427518at2759"/>
<dbReference type="AlphaFoldDB" id="A0A9Q1H0I6"/>
<keyword evidence="3" id="KW-1185">Reference proteome</keyword>
<accession>A0A9Q1H0I6</accession>
<dbReference type="InterPro" id="IPR007111">
    <property type="entry name" value="NACHT_NTPase"/>
</dbReference>
<feature type="domain" description="NACHT" evidence="1">
    <location>
        <begin position="55"/>
        <end position="175"/>
    </location>
</feature>
<dbReference type="Pfam" id="PF05729">
    <property type="entry name" value="NACHT"/>
    <property type="match status" value="1"/>
</dbReference>
<gene>
    <name evidence="2" type="ORF">HOLleu_27021</name>
</gene>
<dbReference type="PROSITE" id="PS50837">
    <property type="entry name" value="NACHT"/>
    <property type="match status" value="1"/>
</dbReference>
<evidence type="ECO:0000313" key="3">
    <source>
        <dbReference type="Proteomes" id="UP001152320"/>
    </source>
</evidence>
<dbReference type="EMBL" id="JAIZAY010000013">
    <property type="protein sequence ID" value="KAJ8030567.1"/>
    <property type="molecule type" value="Genomic_DNA"/>
</dbReference>
<dbReference type="Proteomes" id="UP001152320">
    <property type="component" value="Chromosome 13"/>
</dbReference>
<reference evidence="2" key="1">
    <citation type="submission" date="2021-10" db="EMBL/GenBank/DDBJ databases">
        <title>Tropical sea cucumber genome reveals ecological adaptation and Cuvierian tubules defense mechanism.</title>
        <authorList>
            <person name="Chen T."/>
        </authorList>
    </citation>
    <scope>NUCLEOTIDE SEQUENCE</scope>
    <source>
        <strain evidence="2">Nanhai2018</strain>
        <tissue evidence="2">Muscle</tissue>
    </source>
</reference>